<evidence type="ECO:0000313" key="2">
    <source>
        <dbReference type="EMBL" id="PPV17699.1"/>
    </source>
</evidence>
<dbReference type="Pfam" id="PF00583">
    <property type="entry name" value="Acetyltransf_1"/>
    <property type="match status" value="1"/>
</dbReference>
<feature type="domain" description="N-acetyltransferase" evidence="1">
    <location>
        <begin position="8"/>
        <end position="172"/>
    </location>
</feature>
<dbReference type="CDD" id="cd04301">
    <property type="entry name" value="NAT_SF"/>
    <property type="match status" value="1"/>
</dbReference>
<dbReference type="EMBL" id="LRDH01000002">
    <property type="protein sequence ID" value="PPV17699.1"/>
    <property type="molecule type" value="Genomic_DNA"/>
</dbReference>
<reference evidence="2 3" key="1">
    <citation type="submission" date="2016-01" db="EMBL/GenBank/DDBJ databases">
        <title>Characterization of the Clostridium difficile lineages that are prevalent in Hong Kong and China.</title>
        <authorList>
            <person name="Kwok J.S.-L."/>
            <person name="Lam W.-Y."/>
            <person name="Ip M."/>
            <person name="Chan T.-F."/>
            <person name="Hawkey P.M."/>
            <person name="Tsui S.K.-W."/>
        </authorList>
    </citation>
    <scope>NUCLEOTIDE SEQUENCE [LARGE SCALE GENOMIC DNA]</scope>
    <source>
        <strain evidence="2 3">300064</strain>
    </source>
</reference>
<dbReference type="InterPro" id="IPR000182">
    <property type="entry name" value="GNAT_dom"/>
</dbReference>
<gene>
    <name evidence="2" type="ORF">AWN73_06765</name>
</gene>
<protein>
    <recommendedName>
        <fullName evidence="1">N-acetyltransferase domain-containing protein</fullName>
    </recommendedName>
</protein>
<proteinExistence type="predicted"/>
<dbReference type="GO" id="GO:0016747">
    <property type="term" value="F:acyltransferase activity, transferring groups other than amino-acyl groups"/>
    <property type="evidence" value="ECO:0007669"/>
    <property type="project" value="InterPro"/>
</dbReference>
<dbReference type="SUPFAM" id="SSF55729">
    <property type="entry name" value="Acyl-CoA N-acyltransferases (Nat)"/>
    <property type="match status" value="1"/>
</dbReference>
<organism evidence="2 3">
    <name type="scientific">Clostridium butyricum</name>
    <dbReference type="NCBI Taxonomy" id="1492"/>
    <lineage>
        <taxon>Bacteria</taxon>
        <taxon>Bacillati</taxon>
        <taxon>Bacillota</taxon>
        <taxon>Clostridia</taxon>
        <taxon>Eubacteriales</taxon>
        <taxon>Clostridiaceae</taxon>
        <taxon>Clostridium</taxon>
    </lineage>
</organism>
<name>A0A2S7FF25_CLOBU</name>
<evidence type="ECO:0000313" key="3">
    <source>
        <dbReference type="Proteomes" id="UP000238081"/>
    </source>
</evidence>
<evidence type="ECO:0000259" key="1">
    <source>
        <dbReference type="PROSITE" id="PS51186"/>
    </source>
</evidence>
<sequence length="173" mass="20382">MKIVNGNLKIFISKEEELEKLNHIFQEESKYFMKIEGEIGPSPDICFAEGWYPINKSKNDFMMLSCYKEETLIGWITLIKEYPKNDIVYISHFSIVDVEKHKGYGHKIIDMLCCYLKKEKIFNKVRILVSLKNWSGIRFWHKCGFNHITCTPYNVSYSEETFASIELEKSLSN</sequence>
<dbReference type="RefSeq" id="WP_027635152.1">
    <property type="nucleotide sequence ID" value="NZ_JSEG01000019.1"/>
</dbReference>
<dbReference type="Proteomes" id="UP000238081">
    <property type="component" value="Unassembled WGS sequence"/>
</dbReference>
<dbReference type="PROSITE" id="PS51186">
    <property type="entry name" value="GNAT"/>
    <property type="match status" value="1"/>
</dbReference>
<dbReference type="AlphaFoldDB" id="A0A2S7FF25"/>
<dbReference type="Gene3D" id="3.40.630.30">
    <property type="match status" value="1"/>
</dbReference>
<accession>A0A2S7FF25</accession>
<comment type="caution">
    <text evidence="2">The sequence shown here is derived from an EMBL/GenBank/DDBJ whole genome shotgun (WGS) entry which is preliminary data.</text>
</comment>
<dbReference type="InterPro" id="IPR016181">
    <property type="entry name" value="Acyl_CoA_acyltransferase"/>
</dbReference>